<organism evidence="9 10">
    <name type="scientific">Serendipita vermifera MAFF 305830</name>
    <dbReference type="NCBI Taxonomy" id="933852"/>
    <lineage>
        <taxon>Eukaryota</taxon>
        <taxon>Fungi</taxon>
        <taxon>Dikarya</taxon>
        <taxon>Basidiomycota</taxon>
        <taxon>Agaricomycotina</taxon>
        <taxon>Agaricomycetes</taxon>
        <taxon>Sebacinales</taxon>
        <taxon>Serendipitaceae</taxon>
        <taxon>Serendipita</taxon>
    </lineage>
</organism>
<dbReference type="PRINTS" id="PR01434">
    <property type="entry name" value="NADHDHGNASE5"/>
</dbReference>
<proteinExistence type="predicted"/>
<dbReference type="GO" id="GO:0015990">
    <property type="term" value="P:electron transport coupled proton transport"/>
    <property type="evidence" value="ECO:0007669"/>
    <property type="project" value="TreeGrafter"/>
</dbReference>
<dbReference type="HOGENOM" id="CLU_007100_0_0_1"/>
<keyword evidence="2 5" id="KW-0812">Transmembrane</keyword>
<dbReference type="InterPro" id="IPR001750">
    <property type="entry name" value="ND/Mrp_TM"/>
</dbReference>
<dbReference type="OrthoDB" id="2686308at2759"/>
<dbReference type="Pfam" id="PF00662">
    <property type="entry name" value="Proton_antipo_N"/>
    <property type="match status" value="1"/>
</dbReference>
<evidence type="ECO:0000313" key="10">
    <source>
        <dbReference type="Proteomes" id="UP000054097"/>
    </source>
</evidence>
<evidence type="ECO:0000313" key="9">
    <source>
        <dbReference type="EMBL" id="KIM19995.1"/>
    </source>
</evidence>
<feature type="transmembrane region" description="Helical" evidence="5">
    <location>
        <begin position="30"/>
        <end position="48"/>
    </location>
</feature>
<dbReference type="PANTHER" id="PTHR42829">
    <property type="entry name" value="NADH-UBIQUINONE OXIDOREDUCTASE CHAIN 5"/>
    <property type="match status" value="1"/>
</dbReference>
<dbReference type="InterPro" id="IPR001516">
    <property type="entry name" value="Proton_antipo_N"/>
</dbReference>
<feature type="transmembrane region" description="Helical" evidence="5">
    <location>
        <begin position="276"/>
        <end position="300"/>
    </location>
</feature>
<feature type="domain" description="NADH-Ubiquinone oxidoreductase (complex I) chain 5 N-terminal" evidence="8">
    <location>
        <begin position="80"/>
        <end position="102"/>
    </location>
</feature>
<name>A0A0C3A5P3_SERVB</name>
<feature type="transmembrane region" description="Helical" evidence="5">
    <location>
        <begin position="202"/>
        <end position="220"/>
    </location>
</feature>
<evidence type="ECO:0000256" key="1">
    <source>
        <dbReference type="ARBA" id="ARBA00004141"/>
    </source>
</evidence>
<evidence type="ECO:0000256" key="2">
    <source>
        <dbReference type="ARBA" id="ARBA00022692"/>
    </source>
</evidence>
<dbReference type="EMBL" id="KN824493">
    <property type="protein sequence ID" value="KIM19995.1"/>
    <property type="molecule type" value="Genomic_DNA"/>
</dbReference>
<keyword evidence="4 5" id="KW-0472">Membrane</keyword>
<comment type="subcellular location">
    <subcellularLocation>
        <location evidence="1">Membrane</location>
        <topology evidence="1">Multi-pass membrane protein</topology>
    </subcellularLocation>
</comment>
<feature type="domain" description="NADH:quinone oxidoreductase/Mrp antiporter transmembrane" evidence="7">
    <location>
        <begin position="111"/>
        <end position="251"/>
    </location>
</feature>
<dbReference type="PANTHER" id="PTHR42829:SF2">
    <property type="entry name" value="NADH-UBIQUINONE OXIDOREDUCTASE CHAIN 5"/>
    <property type="match status" value="1"/>
</dbReference>
<dbReference type="GO" id="GO:0008137">
    <property type="term" value="F:NADH dehydrogenase (ubiquinone) activity"/>
    <property type="evidence" value="ECO:0007669"/>
    <property type="project" value="InterPro"/>
</dbReference>
<gene>
    <name evidence="9" type="ORF">M408DRAFT_18655</name>
</gene>
<dbReference type="AlphaFoldDB" id="A0A0C3A5P3"/>
<evidence type="ECO:0000256" key="6">
    <source>
        <dbReference type="SAM" id="SignalP"/>
    </source>
</evidence>
<feature type="transmembrane region" description="Helical" evidence="5">
    <location>
        <begin position="69"/>
        <end position="90"/>
    </location>
</feature>
<dbReference type="STRING" id="933852.A0A0C3A5P3"/>
<dbReference type="InterPro" id="IPR003945">
    <property type="entry name" value="NU5C-like"/>
</dbReference>
<evidence type="ECO:0000259" key="8">
    <source>
        <dbReference type="Pfam" id="PF00662"/>
    </source>
</evidence>
<accession>A0A0C3A5P3</accession>
<dbReference type="GO" id="GO:0016020">
    <property type="term" value="C:membrane"/>
    <property type="evidence" value="ECO:0007669"/>
    <property type="project" value="UniProtKB-SubCell"/>
</dbReference>
<keyword evidence="10" id="KW-1185">Reference proteome</keyword>
<protein>
    <recommendedName>
        <fullName evidence="11">NADH:quinone oxidoreductase/Mrp antiporter membrane subunit domain-containing protein</fullName>
    </recommendedName>
</protein>
<feature type="transmembrane region" description="Helical" evidence="5">
    <location>
        <begin position="232"/>
        <end position="256"/>
    </location>
</feature>
<reference evidence="10" key="2">
    <citation type="submission" date="2015-01" db="EMBL/GenBank/DDBJ databases">
        <title>Evolutionary Origins and Diversification of the Mycorrhizal Mutualists.</title>
        <authorList>
            <consortium name="DOE Joint Genome Institute"/>
            <consortium name="Mycorrhizal Genomics Consortium"/>
            <person name="Kohler A."/>
            <person name="Kuo A."/>
            <person name="Nagy L.G."/>
            <person name="Floudas D."/>
            <person name="Copeland A."/>
            <person name="Barry K.W."/>
            <person name="Cichocki N."/>
            <person name="Veneault-Fourrey C."/>
            <person name="LaButti K."/>
            <person name="Lindquist E.A."/>
            <person name="Lipzen A."/>
            <person name="Lundell T."/>
            <person name="Morin E."/>
            <person name="Murat C."/>
            <person name="Riley R."/>
            <person name="Ohm R."/>
            <person name="Sun H."/>
            <person name="Tunlid A."/>
            <person name="Henrissat B."/>
            <person name="Grigoriev I.V."/>
            <person name="Hibbett D.S."/>
            <person name="Martin F."/>
        </authorList>
    </citation>
    <scope>NUCLEOTIDE SEQUENCE [LARGE SCALE GENOMIC DNA]</scope>
    <source>
        <strain evidence="10">MAFF 305830</strain>
    </source>
</reference>
<feature type="domain" description="NADH:quinone oxidoreductase/Mrp antiporter transmembrane" evidence="7">
    <location>
        <begin position="252"/>
        <end position="301"/>
    </location>
</feature>
<evidence type="ECO:0000256" key="3">
    <source>
        <dbReference type="ARBA" id="ARBA00022989"/>
    </source>
</evidence>
<feature type="signal peptide" evidence="6">
    <location>
        <begin position="1"/>
        <end position="16"/>
    </location>
</feature>
<dbReference type="Proteomes" id="UP000054097">
    <property type="component" value="Unassembled WGS sequence"/>
</dbReference>
<dbReference type="Pfam" id="PF00361">
    <property type="entry name" value="Proton_antipo_M"/>
    <property type="match status" value="2"/>
</dbReference>
<evidence type="ECO:0000259" key="7">
    <source>
        <dbReference type="Pfam" id="PF00361"/>
    </source>
</evidence>
<keyword evidence="3 5" id="KW-1133">Transmembrane helix</keyword>
<feature type="chain" id="PRO_5002175184" description="NADH:quinone oxidoreductase/Mrp antiporter membrane subunit domain-containing protein" evidence="6">
    <location>
        <begin position="17"/>
        <end position="301"/>
    </location>
</feature>
<evidence type="ECO:0008006" key="11">
    <source>
        <dbReference type="Google" id="ProtNLM"/>
    </source>
</evidence>
<keyword evidence="6" id="KW-0732">Signal</keyword>
<dbReference type="GO" id="GO:0042773">
    <property type="term" value="P:ATP synthesis coupled electron transport"/>
    <property type="evidence" value="ECO:0007669"/>
    <property type="project" value="InterPro"/>
</dbReference>
<evidence type="ECO:0000256" key="4">
    <source>
        <dbReference type="ARBA" id="ARBA00023136"/>
    </source>
</evidence>
<dbReference type="GO" id="GO:0003954">
    <property type="term" value="F:NADH dehydrogenase activity"/>
    <property type="evidence" value="ECO:0007669"/>
    <property type="project" value="TreeGrafter"/>
</dbReference>
<sequence>MYLLILFLPLMGSISAGLLGRKIGTSGSHFVTIACLAVASLLALLAFYEVALCASPVTINLGSWINSDLLTINWLFLFDISLFVHIYSVYYMSGEPHQQRFFSFLSLFTFFMLVLVAGGIGVSSYLLINYYYTRIASNKAAILAFNQNRVVFGSLDFDVVFSLAPSINPTLITIICILLFIGAGAKSAVLGLHSWLPVPTPVSSLLHAATLVTAGVYLLIRSSPLLEYSPTTLFFITIMGALTTLFAATSAFKALLFLGAGCVIHAMANQQDIRKLGGLISFLPFVYTVMLIGSLSLMALP</sequence>
<feature type="transmembrane region" description="Helical" evidence="5">
    <location>
        <begin position="171"/>
        <end position="196"/>
    </location>
</feature>
<evidence type="ECO:0000256" key="5">
    <source>
        <dbReference type="SAM" id="Phobius"/>
    </source>
</evidence>
<reference evidence="9 10" key="1">
    <citation type="submission" date="2014-04" db="EMBL/GenBank/DDBJ databases">
        <authorList>
            <consortium name="DOE Joint Genome Institute"/>
            <person name="Kuo A."/>
            <person name="Zuccaro A."/>
            <person name="Kohler A."/>
            <person name="Nagy L.G."/>
            <person name="Floudas D."/>
            <person name="Copeland A."/>
            <person name="Barry K.W."/>
            <person name="Cichocki N."/>
            <person name="Veneault-Fourrey C."/>
            <person name="LaButti K."/>
            <person name="Lindquist E.A."/>
            <person name="Lipzen A."/>
            <person name="Lundell T."/>
            <person name="Morin E."/>
            <person name="Murat C."/>
            <person name="Sun H."/>
            <person name="Tunlid A."/>
            <person name="Henrissat B."/>
            <person name="Grigoriev I.V."/>
            <person name="Hibbett D.S."/>
            <person name="Martin F."/>
            <person name="Nordberg H.P."/>
            <person name="Cantor M.N."/>
            <person name="Hua S.X."/>
        </authorList>
    </citation>
    <scope>NUCLEOTIDE SEQUENCE [LARGE SCALE GENOMIC DNA]</scope>
    <source>
        <strain evidence="9 10">MAFF 305830</strain>
    </source>
</reference>
<feature type="transmembrane region" description="Helical" evidence="5">
    <location>
        <begin position="102"/>
        <end position="128"/>
    </location>
</feature>